<evidence type="ECO:0000259" key="2">
    <source>
        <dbReference type="Pfam" id="PF12706"/>
    </source>
</evidence>
<organism evidence="3 4">
    <name type="scientific">Actinoallomurus oryzae</name>
    <dbReference type="NCBI Taxonomy" id="502180"/>
    <lineage>
        <taxon>Bacteria</taxon>
        <taxon>Bacillati</taxon>
        <taxon>Actinomycetota</taxon>
        <taxon>Actinomycetes</taxon>
        <taxon>Streptosporangiales</taxon>
        <taxon>Thermomonosporaceae</taxon>
        <taxon>Actinoallomurus</taxon>
    </lineage>
</organism>
<protein>
    <recommendedName>
        <fullName evidence="2">Metallo-beta-lactamase domain-containing protein</fullName>
    </recommendedName>
</protein>
<dbReference type="InterPro" id="IPR036866">
    <property type="entry name" value="RibonucZ/Hydroxyglut_hydro"/>
</dbReference>
<evidence type="ECO:0000313" key="4">
    <source>
        <dbReference type="Proteomes" id="UP001500503"/>
    </source>
</evidence>
<dbReference type="Pfam" id="PF12706">
    <property type="entry name" value="Lactamase_B_2"/>
    <property type="match status" value="1"/>
</dbReference>
<feature type="region of interest" description="Disordered" evidence="1">
    <location>
        <begin position="144"/>
        <end position="175"/>
    </location>
</feature>
<sequence>MPAPPVDLWLVCDARAELMPQIRRYGRGLNVEPVIKDFHAGGLVVEPLPVVHTSHPTFGYLVQVSGRRVVWAPEFWEFPGWARGADLMFADAAGWRRPIRFARGVGGHAAVSATADQARRHGVGRLVFAHIGRPVIRAIDAGQEPPVRGVGSRGPRLPPVTRPTARTFGVRGDAERPWRAEATSVNVDVEVMKRRHRRGVRADP</sequence>
<evidence type="ECO:0000256" key="1">
    <source>
        <dbReference type="SAM" id="MobiDB-lite"/>
    </source>
</evidence>
<comment type="caution">
    <text evidence="3">The sequence shown here is derived from an EMBL/GenBank/DDBJ whole genome shotgun (WGS) entry which is preliminary data.</text>
</comment>
<accession>A0ABP8QPG4</accession>
<evidence type="ECO:0000313" key="3">
    <source>
        <dbReference type="EMBL" id="GAA4507526.1"/>
    </source>
</evidence>
<name>A0ABP8QPG4_9ACTN</name>
<feature type="domain" description="Metallo-beta-lactamase" evidence="2">
    <location>
        <begin position="38"/>
        <end position="131"/>
    </location>
</feature>
<dbReference type="Proteomes" id="UP001500503">
    <property type="component" value="Unassembled WGS sequence"/>
</dbReference>
<dbReference type="InterPro" id="IPR001279">
    <property type="entry name" value="Metallo-B-lactamas"/>
</dbReference>
<keyword evidence="4" id="KW-1185">Reference proteome</keyword>
<proteinExistence type="predicted"/>
<dbReference type="EMBL" id="BAABHF010000041">
    <property type="protein sequence ID" value="GAA4507526.1"/>
    <property type="molecule type" value="Genomic_DNA"/>
</dbReference>
<dbReference type="SUPFAM" id="SSF56281">
    <property type="entry name" value="Metallo-hydrolase/oxidoreductase"/>
    <property type="match status" value="1"/>
</dbReference>
<dbReference type="Gene3D" id="3.60.15.10">
    <property type="entry name" value="Ribonuclease Z/Hydroxyacylglutathione hydrolase-like"/>
    <property type="match status" value="1"/>
</dbReference>
<reference evidence="4" key="1">
    <citation type="journal article" date="2019" name="Int. J. Syst. Evol. Microbiol.">
        <title>The Global Catalogue of Microorganisms (GCM) 10K type strain sequencing project: providing services to taxonomists for standard genome sequencing and annotation.</title>
        <authorList>
            <consortium name="The Broad Institute Genomics Platform"/>
            <consortium name="The Broad Institute Genome Sequencing Center for Infectious Disease"/>
            <person name="Wu L."/>
            <person name="Ma J."/>
        </authorList>
    </citation>
    <scope>NUCLEOTIDE SEQUENCE [LARGE SCALE GENOMIC DNA]</scope>
    <source>
        <strain evidence="4">JCM 17933</strain>
    </source>
</reference>
<gene>
    <name evidence="3" type="ORF">GCM10023191_066050</name>
</gene>